<name>A0AAW9SER9_9BACT</name>
<dbReference type="GO" id="GO:0004029">
    <property type="term" value="F:aldehyde dehydrogenase (NAD+) activity"/>
    <property type="evidence" value="ECO:0007669"/>
    <property type="project" value="TreeGrafter"/>
</dbReference>
<dbReference type="PANTHER" id="PTHR48079">
    <property type="entry name" value="PROTEIN YEEZ"/>
    <property type="match status" value="1"/>
</dbReference>
<dbReference type="Proteomes" id="UP001403385">
    <property type="component" value="Unassembled WGS sequence"/>
</dbReference>
<evidence type="ECO:0000313" key="2">
    <source>
        <dbReference type="EMBL" id="MEN7550864.1"/>
    </source>
</evidence>
<evidence type="ECO:0000313" key="3">
    <source>
        <dbReference type="Proteomes" id="UP001403385"/>
    </source>
</evidence>
<proteinExistence type="predicted"/>
<dbReference type="InterPro" id="IPR051783">
    <property type="entry name" value="NAD(P)-dependent_oxidoreduct"/>
</dbReference>
<dbReference type="AlphaFoldDB" id="A0AAW9SER9"/>
<comment type="caution">
    <text evidence="2">The sequence shown here is derived from an EMBL/GenBank/DDBJ whole genome shotgun (WGS) entry which is preliminary data.</text>
</comment>
<dbReference type="Gene3D" id="3.40.50.720">
    <property type="entry name" value="NAD(P)-binding Rossmann-like Domain"/>
    <property type="match status" value="1"/>
</dbReference>
<dbReference type="EMBL" id="JBDKWZ010000017">
    <property type="protein sequence ID" value="MEN7550864.1"/>
    <property type="molecule type" value="Genomic_DNA"/>
</dbReference>
<feature type="domain" description="NAD-dependent epimerase/dehydratase" evidence="1">
    <location>
        <begin position="6"/>
        <end position="215"/>
    </location>
</feature>
<gene>
    <name evidence="2" type="ORF">AAG747_23285</name>
</gene>
<sequence length="300" mass="32460">MSIKSVFITGVTGYIGGSIAQVLLQKDYKVYGLVRSEKAISQLKDQGIEPVLGAIEAVKVIQEYASKADAVINAANSDNPYIVETVLNTLEGTGKTFIHTSGSSIVGDKANGEKGEFIFTEDVPVEPLLEKGGRVLINERILAAAKRNIRSIVLVPTMIYGQGLGLKKESIQVPMLMDYARQKGAGVYIGRGENIWSNVHIADLAELYRLALEKAVPGSYFYVENGENSLGEIAKEISETLGFQGKTLSIDMDEAIQQWGAEAAHFALASNSRVDATKAKTVLGWQPKQHTLLEDIASSK</sequence>
<dbReference type="InterPro" id="IPR036291">
    <property type="entry name" value="NAD(P)-bd_dom_sf"/>
</dbReference>
<accession>A0AAW9SER9</accession>
<protein>
    <submittedName>
        <fullName evidence="2">NAD-dependent epimerase/dehydratase family protein</fullName>
    </submittedName>
</protein>
<reference evidence="2 3" key="1">
    <citation type="submission" date="2024-04" db="EMBL/GenBank/DDBJ databases">
        <title>Novel genus in family Flammeovirgaceae.</title>
        <authorList>
            <person name="Nguyen T.H."/>
            <person name="Vuong T.Q."/>
            <person name="Le H."/>
            <person name="Kim S.-G."/>
        </authorList>
    </citation>
    <scope>NUCLEOTIDE SEQUENCE [LARGE SCALE GENOMIC DNA]</scope>
    <source>
        <strain evidence="2 3">JCM 23209</strain>
    </source>
</reference>
<keyword evidence="3" id="KW-1185">Reference proteome</keyword>
<organism evidence="2 3">
    <name type="scientific">Rapidithrix thailandica</name>
    <dbReference type="NCBI Taxonomy" id="413964"/>
    <lineage>
        <taxon>Bacteria</taxon>
        <taxon>Pseudomonadati</taxon>
        <taxon>Bacteroidota</taxon>
        <taxon>Cytophagia</taxon>
        <taxon>Cytophagales</taxon>
        <taxon>Flammeovirgaceae</taxon>
        <taxon>Rapidithrix</taxon>
    </lineage>
</organism>
<dbReference type="GO" id="GO:0005737">
    <property type="term" value="C:cytoplasm"/>
    <property type="evidence" value="ECO:0007669"/>
    <property type="project" value="TreeGrafter"/>
</dbReference>
<dbReference type="PANTHER" id="PTHR48079:SF6">
    <property type="entry name" value="NAD(P)-BINDING DOMAIN-CONTAINING PROTEIN-RELATED"/>
    <property type="match status" value="1"/>
</dbReference>
<dbReference type="SUPFAM" id="SSF51735">
    <property type="entry name" value="NAD(P)-binding Rossmann-fold domains"/>
    <property type="match status" value="1"/>
</dbReference>
<evidence type="ECO:0000259" key="1">
    <source>
        <dbReference type="Pfam" id="PF01370"/>
    </source>
</evidence>
<dbReference type="RefSeq" id="WP_346823644.1">
    <property type="nucleotide sequence ID" value="NZ_JBDKWZ010000017.1"/>
</dbReference>
<dbReference type="InterPro" id="IPR001509">
    <property type="entry name" value="Epimerase_deHydtase"/>
</dbReference>
<dbReference type="Pfam" id="PF01370">
    <property type="entry name" value="Epimerase"/>
    <property type="match status" value="1"/>
</dbReference>